<dbReference type="RefSeq" id="WP_143146282.1">
    <property type="nucleotide sequence ID" value="NZ_FRAJ01000029.1"/>
</dbReference>
<sequence>MKKLPRFLTDEVMLLINNDTQIVTKNNQVLTVNNLKKGMHITAYHDLVMTMSILGITLAKK</sequence>
<keyword evidence="2" id="KW-1185">Reference proteome</keyword>
<feature type="non-terminal residue" evidence="1">
    <location>
        <position position="61"/>
    </location>
</feature>
<dbReference type="AlphaFoldDB" id="A0A1M6TLB9"/>
<reference evidence="1 2" key="1">
    <citation type="submission" date="2016-11" db="EMBL/GenBank/DDBJ databases">
        <authorList>
            <person name="Jaros S."/>
            <person name="Januszkiewicz K."/>
            <person name="Wedrychowicz H."/>
        </authorList>
    </citation>
    <scope>NUCLEOTIDE SEQUENCE [LARGE SCALE GENOMIC DNA]</scope>
    <source>
        <strain evidence="1 2">DSM 14501</strain>
    </source>
</reference>
<gene>
    <name evidence="1" type="ORF">SAMN02745883_02380</name>
</gene>
<protein>
    <submittedName>
        <fullName evidence="1">Uncharacterized protein</fullName>
    </submittedName>
</protein>
<dbReference type="EMBL" id="FRAJ01000029">
    <property type="protein sequence ID" value="SHK57703.1"/>
    <property type="molecule type" value="Genomic_DNA"/>
</dbReference>
<dbReference type="Proteomes" id="UP000184082">
    <property type="component" value="Unassembled WGS sequence"/>
</dbReference>
<accession>A0A1M6TLB9</accession>
<evidence type="ECO:0000313" key="2">
    <source>
        <dbReference type="Proteomes" id="UP000184082"/>
    </source>
</evidence>
<organism evidence="1 2">
    <name type="scientific">Caminicella sporogenes DSM 14501</name>
    <dbReference type="NCBI Taxonomy" id="1121266"/>
    <lineage>
        <taxon>Bacteria</taxon>
        <taxon>Bacillati</taxon>
        <taxon>Bacillota</taxon>
        <taxon>Clostridia</taxon>
        <taxon>Peptostreptococcales</taxon>
        <taxon>Caminicellaceae</taxon>
        <taxon>Caminicella</taxon>
    </lineage>
</organism>
<dbReference type="STRING" id="1121266.SAMN02745883_02380"/>
<name>A0A1M6TLB9_9FIRM</name>
<proteinExistence type="predicted"/>
<evidence type="ECO:0000313" key="1">
    <source>
        <dbReference type="EMBL" id="SHK57703.1"/>
    </source>
</evidence>